<proteinExistence type="predicted"/>
<dbReference type="PANTHER" id="PTHR13217:SF11">
    <property type="entry name" value="PLECKSTRIN HOMOLOGY DOMAIN-CONTAINING FAMILY G MEMBER 5"/>
    <property type="match status" value="1"/>
</dbReference>
<feature type="compositionally biased region" description="Polar residues" evidence="1">
    <location>
        <begin position="455"/>
        <end position="491"/>
    </location>
</feature>
<dbReference type="GO" id="GO:0005886">
    <property type="term" value="C:plasma membrane"/>
    <property type="evidence" value="ECO:0007669"/>
    <property type="project" value="TreeGrafter"/>
</dbReference>
<dbReference type="CDD" id="cd13244">
    <property type="entry name" value="PH_PLEKHG5_G6"/>
    <property type="match status" value="1"/>
</dbReference>
<reference evidence="2" key="1">
    <citation type="submission" date="2014-08" db="EMBL/GenBank/DDBJ databases">
        <authorList>
            <person name="Murali S."/>
            <person name="Richards S."/>
            <person name="Bandaranaike D."/>
            <person name="Bellair M."/>
            <person name="Blankenburg K."/>
            <person name="Chao H."/>
            <person name="Dinh H."/>
            <person name="Doddapaneni H."/>
            <person name="Dugan-Rocha S."/>
            <person name="Elkadiri S."/>
            <person name="Gnanaolivu R."/>
            <person name="Hughes D."/>
            <person name="Lee S."/>
            <person name="Li M."/>
            <person name="Ming W."/>
            <person name="Munidasa M."/>
            <person name="Muniz J."/>
            <person name="Nguyen L."/>
            <person name="Osuji N."/>
            <person name="Pu L.-L."/>
            <person name="Puazo M."/>
            <person name="Skinner E."/>
            <person name="Qu C."/>
            <person name="Quiroz J."/>
            <person name="Raj R."/>
            <person name="Weissenberger G."/>
            <person name="Xin Y."/>
            <person name="Zou X."/>
            <person name="Han Y."/>
            <person name="Worley K."/>
            <person name="Muzny D."/>
            <person name="Gibbs R."/>
        </authorList>
    </citation>
    <scope>NUCLEOTIDE SEQUENCE</scope>
    <source>
        <strain evidence="2">HAZT.00-mixed</strain>
        <tissue evidence="2">Whole organism</tissue>
    </source>
</reference>
<dbReference type="InterPro" id="IPR040181">
    <property type="entry name" value="PKHG5/7"/>
</dbReference>
<feature type="region of interest" description="Disordered" evidence="1">
    <location>
        <begin position="249"/>
        <end position="269"/>
    </location>
</feature>
<protein>
    <submittedName>
        <fullName evidence="2">Uncharacterized protein</fullName>
    </submittedName>
</protein>
<dbReference type="EMBL" id="JQDR03012579">
    <property type="protein sequence ID" value="KAA0191040.1"/>
    <property type="molecule type" value="Genomic_DNA"/>
</dbReference>
<dbReference type="Gene3D" id="2.30.29.30">
    <property type="entry name" value="Pleckstrin-homology domain (PH domain)/Phosphotyrosine-binding domain (PTB)"/>
    <property type="match status" value="1"/>
</dbReference>
<organism evidence="2">
    <name type="scientific">Hyalella azteca</name>
    <name type="common">Amphipod</name>
    <dbReference type="NCBI Taxonomy" id="294128"/>
    <lineage>
        <taxon>Eukaryota</taxon>
        <taxon>Metazoa</taxon>
        <taxon>Ecdysozoa</taxon>
        <taxon>Arthropoda</taxon>
        <taxon>Crustacea</taxon>
        <taxon>Multicrustacea</taxon>
        <taxon>Malacostraca</taxon>
        <taxon>Eumalacostraca</taxon>
        <taxon>Peracarida</taxon>
        <taxon>Amphipoda</taxon>
        <taxon>Senticaudata</taxon>
        <taxon>Talitrida</taxon>
        <taxon>Talitroidea</taxon>
        <taxon>Hyalellidae</taxon>
        <taxon>Hyalella</taxon>
    </lineage>
</organism>
<feature type="compositionally biased region" description="Low complexity" evidence="1">
    <location>
        <begin position="167"/>
        <end position="187"/>
    </location>
</feature>
<evidence type="ECO:0000313" key="2">
    <source>
        <dbReference type="EMBL" id="KAA0191040.1"/>
    </source>
</evidence>
<name>A0A6A0GWE6_HYAAZ</name>
<reference evidence="2" key="2">
    <citation type="journal article" date="2018" name="Environ. Sci. Technol.">
        <title>The Toxicogenome of Hyalella azteca: A Model for Sediment Ecotoxicology and Evolutionary Toxicology.</title>
        <authorList>
            <person name="Poynton H.C."/>
            <person name="Hasenbein S."/>
            <person name="Benoit J.B."/>
            <person name="Sepulveda M.S."/>
            <person name="Poelchau M.F."/>
            <person name="Hughes D.S.T."/>
            <person name="Murali S.C."/>
            <person name="Chen S."/>
            <person name="Glastad K.M."/>
            <person name="Goodisman M.A.D."/>
            <person name="Werren J.H."/>
            <person name="Vineis J.H."/>
            <person name="Bowen J.L."/>
            <person name="Friedrich M."/>
            <person name="Jones J."/>
            <person name="Robertson H.M."/>
            <person name="Feyereisen R."/>
            <person name="Mechler-Hickson A."/>
            <person name="Mathers N."/>
            <person name="Lee C.E."/>
            <person name="Colbourne J.K."/>
            <person name="Biales A."/>
            <person name="Johnston J.S."/>
            <person name="Wellborn G.A."/>
            <person name="Rosendale A.J."/>
            <person name="Cridge A.G."/>
            <person name="Munoz-Torres M.C."/>
            <person name="Bain P.A."/>
            <person name="Manny A.R."/>
            <person name="Major K.M."/>
            <person name="Lambert F.N."/>
            <person name="Vulpe C.D."/>
            <person name="Tuck P."/>
            <person name="Blalock B.J."/>
            <person name="Lin Y.Y."/>
            <person name="Smith M.E."/>
            <person name="Ochoa-Acuna H."/>
            <person name="Chen M.M."/>
            <person name="Childers C.P."/>
            <person name="Qu J."/>
            <person name="Dugan S."/>
            <person name="Lee S.L."/>
            <person name="Chao H."/>
            <person name="Dinh H."/>
            <person name="Han Y."/>
            <person name="Doddapaneni H."/>
            <person name="Worley K.C."/>
            <person name="Muzny D.M."/>
            <person name="Gibbs R.A."/>
            <person name="Richards S."/>
        </authorList>
    </citation>
    <scope>NUCLEOTIDE SEQUENCE</scope>
    <source>
        <strain evidence="2">HAZT.00-mixed</strain>
        <tissue evidence="2">Whole organism</tissue>
    </source>
</reference>
<dbReference type="SUPFAM" id="SSF50729">
    <property type="entry name" value="PH domain-like"/>
    <property type="match status" value="1"/>
</dbReference>
<accession>A0A6A0GWE6</accession>
<feature type="region of interest" description="Disordered" evidence="1">
    <location>
        <begin position="167"/>
        <end position="235"/>
    </location>
</feature>
<dbReference type="InterPro" id="IPR011993">
    <property type="entry name" value="PH-like_dom_sf"/>
</dbReference>
<reference evidence="2" key="3">
    <citation type="submission" date="2019-06" db="EMBL/GenBank/DDBJ databases">
        <authorList>
            <person name="Poynton C."/>
            <person name="Hasenbein S."/>
            <person name="Benoit J.B."/>
            <person name="Sepulveda M.S."/>
            <person name="Poelchau M.F."/>
            <person name="Murali S.C."/>
            <person name="Chen S."/>
            <person name="Glastad K.M."/>
            <person name="Werren J.H."/>
            <person name="Vineis J.H."/>
            <person name="Bowen J.L."/>
            <person name="Friedrich M."/>
            <person name="Jones J."/>
            <person name="Robertson H.M."/>
            <person name="Feyereisen R."/>
            <person name="Mechler-Hickson A."/>
            <person name="Mathers N."/>
            <person name="Lee C.E."/>
            <person name="Colbourne J.K."/>
            <person name="Biales A."/>
            <person name="Johnston J.S."/>
            <person name="Wellborn G.A."/>
            <person name="Rosendale A.J."/>
            <person name="Cridge A.G."/>
            <person name="Munoz-Torres M.C."/>
            <person name="Bain P.A."/>
            <person name="Manny A.R."/>
            <person name="Major K.M."/>
            <person name="Lambert F.N."/>
            <person name="Vulpe C.D."/>
            <person name="Tuck P."/>
            <person name="Blalock B.J."/>
            <person name="Lin Y.-Y."/>
            <person name="Smith M.E."/>
            <person name="Ochoa-Acuna H."/>
            <person name="Chen M.-J.M."/>
            <person name="Childers C.P."/>
            <person name="Qu J."/>
            <person name="Dugan S."/>
            <person name="Lee S.L."/>
            <person name="Chao H."/>
            <person name="Dinh H."/>
            <person name="Han Y."/>
            <person name="Doddapaneni H."/>
            <person name="Worley K.C."/>
            <person name="Muzny D.M."/>
            <person name="Gibbs R.A."/>
            <person name="Richards S."/>
        </authorList>
    </citation>
    <scope>NUCLEOTIDE SEQUENCE</scope>
    <source>
        <strain evidence="2">HAZT.00-mixed</strain>
        <tissue evidence="2">Whole organism</tissue>
    </source>
</reference>
<dbReference type="AlphaFoldDB" id="A0A6A0GWE6"/>
<dbReference type="GO" id="GO:0007266">
    <property type="term" value="P:Rho protein signal transduction"/>
    <property type="evidence" value="ECO:0007669"/>
    <property type="project" value="TreeGrafter"/>
</dbReference>
<gene>
    <name evidence="2" type="ORF">HAZT_HAZT006972</name>
</gene>
<comment type="caution">
    <text evidence="2">The sequence shown here is derived from an EMBL/GenBank/DDBJ whole genome shotgun (WGS) entry which is preliminary data.</text>
</comment>
<evidence type="ECO:0000256" key="1">
    <source>
        <dbReference type="SAM" id="MobiDB-lite"/>
    </source>
</evidence>
<feature type="compositionally biased region" description="Basic and acidic residues" evidence="1">
    <location>
        <begin position="254"/>
        <end position="266"/>
    </location>
</feature>
<sequence length="502" mass="53991">MECYVIECLCEQEAREEEIATKVKQHSELHLSQPMPGCPEHLSRHLLHQGDYKLRDHNTSKTDVHVFIFTDLLLVTKVTQRKAEKVKVIRPPYNIERLVEVVIGGRDSTTLGLVVLSEWGVAAAAFSLQSPDTAAHRALQEAIKKAKKHYLDAQSGGRDMLEEITSGLRSPRLASSRASRGSSLAPSQSGSVDLTEGTTGGTTAATGVFHPSSAAVEARLPDQVEEEDGCRSPRRVCRSDRADNRRYHTAGAIDDIKKQDTKDSSIHKSLHRSITSEVDILENIDNAEDCDRTIVDLGIGECHSGGEGALSPLPDFSSRFSPHISSTYICQDLAGALCGSAQYITQVQPDTIEGEEGALSPAMVTIDVSNTCSRTPSGVQITVTEGPNLPVEESPHPVIMEDDFGNGIKTSCPILKTDVNTASLGREKVVRGRVPLPALTCRPASSVTPPEVPPRTSSPKLPVKRTTSNPQATSASPANGCGLSTATSKPSTDLIRKNRPSS</sequence>
<dbReference type="Proteomes" id="UP000711488">
    <property type="component" value="Unassembled WGS sequence"/>
</dbReference>
<dbReference type="OrthoDB" id="5585231at2759"/>
<dbReference type="GO" id="GO:0043542">
    <property type="term" value="P:endothelial cell migration"/>
    <property type="evidence" value="ECO:0007669"/>
    <property type="project" value="TreeGrafter"/>
</dbReference>
<feature type="region of interest" description="Disordered" evidence="1">
    <location>
        <begin position="441"/>
        <end position="502"/>
    </location>
</feature>
<dbReference type="PANTHER" id="PTHR13217">
    <property type="entry name" value="PLECKSTRIN HOMOLOGY DOMAIN-CONTAINING FAMILY G MEMBER 7"/>
    <property type="match status" value="1"/>
</dbReference>
<dbReference type="GO" id="GO:0030424">
    <property type="term" value="C:axon"/>
    <property type="evidence" value="ECO:0007669"/>
    <property type="project" value="TreeGrafter"/>
</dbReference>
<dbReference type="GO" id="GO:0030139">
    <property type="term" value="C:endocytic vesicle"/>
    <property type="evidence" value="ECO:0007669"/>
    <property type="project" value="TreeGrafter"/>
</dbReference>